<feature type="transmembrane region" description="Helical" evidence="1">
    <location>
        <begin position="27"/>
        <end position="44"/>
    </location>
</feature>
<dbReference type="OrthoDB" id="2989918at2"/>
<dbReference type="EMBL" id="JACEIP010000029">
    <property type="protein sequence ID" value="MBA4544134.1"/>
    <property type="molecule type" value="Genomic_DNA"/>
</dbReference>
<dbReference type="Proteomes" id="UP000530514">
    <property type="component" value="Unassembled WGS sequence"/>
</dbReference>
<gene>
    <name evidence="2" type="ORF">H1164_14775</name>
</gene>
<accession>A0A7W1XCP0</accession>
<proteinExistence type="predicted"/>
<keyword evidence="3" id="KW-1185">Reference proteome</keyword>
<dbReference type="RefSeq" id="WP_033101977.1">
    <property type="nucleotide sequence ID" value="NZ_JACEIP010000029.1"/>
</dbReference>
<organism evidence="2 3">
    <name type="scientific">Thermoactinomyces daqus</name>
    <dbReference type="NCBI Taxonomy" id="1329516"/>
    <lineage>
        <taxon>Bacteria</taxon>
        <taxon>Bacillati</taxon>
        <taxon>Bacillota</taxon>
        <taxon>Bacilli</taxon>
        <taxon>Bacillales</taxon>
        <taxon>Thermoactinomycetaceae</taxon>
        <taxon>Thermoactinomyces</taxon>
    </lineage>
</organism>
<name>A0A7W1XCP0_9BACL</name>
<keyword evidence="1" id="KW-0472">Membrane</keyword>
<sequence>MAKQQLVREERSSYKVLLFRKSKRMRLFESLIFLLGLGAVWLSCPPRSSGFIMGLVADILITLFLPPAIYLFLFRPHYLLFPDRLEICWGKRKKVLPLRDLEQEFGLPYVYLFGSRKIAILVSDAFLGALNGQLEVVKRGLL</sequence>
<evidence type="ECO:0000256" key="1">
    <source>
        <dbReference type="SAM" id="Phobius"/>
    </source>
</evidence>
<keyword evidence="1" id="KW-0812">Transmembrane</keyword>
<evidence type="ECO:0000313" key="2">
    <source>
        <dbReference type="EMBL" id="MBA4544134.1"/>
    </source>
</evidence>
<protein>
    <submittedName>
        <fullName evidence="2">Uncharacterized protein</fullName>
    </submittedName>
</protein>
<feature type="transmembrane region" description="Helical" evidence="1">
    <location>
        <begin position="50"/>
        <end position="74"/>
    </location>
</feature>
<evidence type="ECO:0000313" key="3">
    <source>
        <dbReference type="Proteomes" id="UP000530514"/>
    </source>
</evidence>
<dbReference type="AlphaFoldDB" id="A0A7W1XCP0"/>
<comment type="caution">
    <text evidence="2">The sequence shown here is derived from an EMBL/GenBank/DDBJ whole genome shotgun (WGS) entry which is preliminary data.</text>
</comment>
<keyword evidence="1" id="KW-1133">Transmembrane helix</keyword>
<reference evidence="2 3" key="1">
    <citation type="submission" date="2020-07" db="EMBL/GenBank/DDBJ databases">
        <authorList>
            <person name="Feng H."/>
        </authorList>
    </citation>
    <scope>NUCLEOTIDE SEQUENCE [LARGE SCALE GENOMIC DNA]</scope>
    <source>
        <strain evidence="3">s-11</strain>
    </source>
</reference>